<keyword evidence="6" id="KW-0862">Zinc</keyword>
<evidence type="ECO:0000256" key="9">
    <source>
        <dbReference type="ARBA" id="ARBA00023146"/>
    </source>
</evidence>
<keyword evidence="14" id="KW-1185">Reference proteome</keyword>
<dbReference type="EC" id="6.1.1.16" evidence="2"/>
<organism evidence="13 14">
    <name type="scientific">Exophiala viscosa</name>
    <dbReference type="NCBI Taxonomy" id="2486360"/>
    <lineage>
        <taxon>Eukaryota</taxon>
        <taxon>Fungi</taxon>
        <taxon>Dikarya</taxon>
        <taxon>Ascomycota</taxon>
        <taxon>Pezizomycotina</taxon>
        <taxon>Eurotiomycetes</taxon>
        <taxon>Chaetothyriomycetidae</taxon>
        <taxon>Chaetothyriales</taxon>
        <taxon>Herpotrichiellaceae</taxon>
        <taxon>Exophiala</taxon>
    </lineage>
</organism>
<evidence type="ECO:0000256" key="10">
    <source>
        <dbReference type="ARBA" id="ARBA00031499"/>
    </source>
</evidence>
<evidence type="ECO:0000256" key="2">
    <source>
        <dbReference type="ARBA" id="ARBA00012832"/>
    </source>
</evidence>
<dbReference type="InterPro" id="IPR015803">
    <property type="entry name" value="Cys-tRNA-ligase"/>
</dbReference>
<dbReference type="Proteomes" id="UP001203852">
    <property type="component" value="Unassembled WGS sequence"/>
</dbReference>
<reference evidence="13" key="1">
    <citation type="journal article" date="2022" name="bioRxiv">
        <title>Deciphering the potential niche of two novel black yeast fungi from a biological soil crust based on their genomes, phenotypes, and melanin regulation.</title>
        <authorList>
            <consortium name="DOE Joint Genome Institute"/>
            <person name="Carr E.C."/>
            <person name="Barton Q."/>
            <person name="Grambo S."/>
            <person name="Sullivan M."/>
            <person name="Renfro C.M."/>
            <person name="Kuo A."/>
            <person name="Pangilinan J."/>
            <person name="Lipzen A."/>
            <person name="Keymanesh K."/>
            <person name="Savage E."/>
            <person name="Barry K."/>
            <person name="Grigoriev I.V."/>
            <person name="Riekhof W.R."/>
            <person name="Harris S.S."/>
        </authorList>
    </citation>
    <scope>NUCLEOTIDE SEQUENCE</scope>
    <source>
        <strain evidence="13">JF 03-4F</strain>
    </source>
</reference>
<evidence type="ECO:0000256" key="5">
    <source>
        <dbReference type="ARBA" id="ARBA00022741"/>
    </source>
</evidence>
<dbReference type="GO" id="GO:0005524">
    <property type="term" value="F:ATP binding"/>
    <property type="evidence" value="ECO:0007669"/>
    <property type="project" value="UniProtKB-KW"/>
</dbReference>
<evidence type="ECO:0000313" key="14">
    <source>
        <dbReference type="Proteomes" id="UP001203852"/>
    </source>
</evidence>
<comment type="caution">
    <text evidence="13">The sequence shown here is derived from an EMBL/GenBank/DDBJ whole genome shotgun (WGS) entry which is preliminary data.</text>
</comment>
<evidence type="ECO:0000259" key="12">
    <source>
        <dbReference type="Pfam" id="PF01406"/>
    </source>
</evidence>
<protein>
    <recommendedName>
        <fullName evidence="2">cysteine--tRNA ligase</fullName>
        <ecNumber evidence="2">6.1.1.16</ecNumber>
    </recommendedName>
    <alternativeName>
        <fullName evidence="10">Cysteinyl-tRNA synthetase</fullName>
    </alternativeName>
</protein>
<accession>A0AAN6E5X6</accession>
<dbReference type="GO" id="GO:0005737">
    <property type="term" value="C:cytoplasm"/>
    <property type="evidence" value="ECO:0007669"/>
    <property type="project" value="TreeGrafter"/>
</dbReference>
<keyword evidence="4" id="KW-0479">Metal-binding</keyword>
<feature type="region of interest" description="Disordered" evidence="11">
    <location>
        <begin position="734"/>
        <end position="800"/>
    </location>
</feature>
<evidence type="ECO:0000256" key="7">
    <source>
        <dbReference type="ARBA" id="ARBA00022840"/>
    </source>
</evidence>
<dbReference type="EMBL" id="MU404350">
    <property type="protein sequence ID" value="KAI1617792.1"/>
    <property type="molecule type" value="Genomic_DNA"/>
</dbReference>
<dbReference type="PANTHER" id="PTHR10890">
    <property type="entry name" value="CYSTEINYL-TRNA SYNTHETASE"/>
    <property type="match status" value="1"/>
</dbReference>
<comment type="cofactor">
    <cofactor evidence="1">
        <name>Zn(2+)</name>
        <dbReference type="ChEBI" id="CHEBI:29105"/>
    </cofactor>
</comment>
<dbReference type="GO" id="GO:0004817">
    <property type="term" value="F:cysteine-tRNA ligase activity"/>
    <property type="evidence" value="ECO:0007669"/>
    <property type="project" value="UniProtKB-EC"/>
</dbReference>
<feature type="compositionally biased region" description="Basic and acidic residues" evidence="11">
    <location>
        <begin position="734"/>
        <end position="762"/>
    </location>
</feature>
<name>A0AAN6E5X6_9EURO</name>
<dbReference type="Pfam" id="PF01406">
    <property type="entry name" value="tRNA-synt_1e"/>
    <property type="match status" value="1"/>
</dbReference>
<keyword evidence="3" id="KW-0436">Ligase</keyword>
<feature type="compositionally biased region" description="Polar residues" evidence="11">
    <location>
        <begin position="18"/>
        <end position="33"/>
    </location>
</feature>
<evidence type="ECO:0000313" key="13">
    <source>
        <dbReference type="EMBL" id="KAI1617792.1"/>
    </source>
</evidence>
<dbReference type="NCBIfam" id="TIGR00435">
    <property type="entry name" value="cysS"/>
    <property type="match status" value="1"/>
</dbReference>
<dbReference type="InterPro" id="IPR009080">
    <property type="entry name" value="tRNAsynth_Ia_anticodon-bd"/>
</dbReference>
<dbReference type="AlphaFoldDB" id="A0AAN6E5X6"/>
<dbReference type="PANTHER" id="PTHR10890:SF3">
    <property type="entry name" value="CYSTEINE--TRNA LIGASE, CYTOPLASMIC"/>
    <property type="match status" value="1"/>
</dbReference>
<dbReference type="PRINTS" id="PR00983">
    <property type="entry name" value="TRNASYNTHCYS"/>
</dbReference>
<keyword evidence="7" id="KW-0067">ATP-binding</keyword>
<dbReference type="Gene3D" id="3.40.50.620">
    <property type="entry name" value="HUPs"/>
    <property type="match status" value="2"/>
</dbReference>
<feature type="domain" description="tRNA synthetases class I catalytic" evidence="12">
    <location>
        <begin position="51"/>
        <end position="498"/>
    </location>
</feature>
<evidence type="ECO:0000256" key="6">
    <source>
        <dbReference type="ARBA" id="ARBA00022833"/>
    </source>
</evidence>
<dbReference type="InterPro" id="IPR014729">
    <property type="entry name" value="Rossmann-like_a/b/a_fold"/>
</dbReference>
<evidence type="ECO:0000256" key="8">
    <source>
        <dbReference type="ARBA" id="ARBA00022917"/>
    </source>
</evidence>
<keyword evidence="9" id="KW-0030">Aminoacyl-tRNA synthetase</keyword>
<evidence type="ECO:0000256" key="4">
    <source>
        <dbReference type="ARBA" id="ARBA00022723"/>
    </source>
</evidence>
<keyword evidence="5" id="KW-0547">Nucleotide-binding</keyword>
<dbReference type="InterPro" id="IPR024909">
    <property type="entry name" value="Cys-tRNA/MSH_ligase"/>
</dbReference>
<dbReference type="Gene3D" id="1.20.120.1910">
    <property type="entry name" value="Cysteine-tRNA ligase, C-terminal anti-codon recognition domain"/>
    <property type="match status" value="1"/>
</dbReference>
<dbReference type="HAMAP" id="MF_00041">
    <property type="entry name" value="Cys_tRNA_synth"/>
    <property type="match status" value="1"/>
</dbReference>
<dbReference type="SUPFAM" id="SSF52374">
    <property type="entry name" value="Nucleotidylyl transferase"/>
    <property type="match status" value="1"/>
</dbReference>
<sequence>MNFLRRACSTAARHSKTLKMSQPPWSQPSGTTHQPELKVYNSLTRSKVPFIPLKTEQISWYACGPTVYDDSHLGHARNYVTTDIIRRLLRDYFHFKVKFVMNITDVDDKIILRGRQRHLYEEYKKEHRSVDESGDEYIDDKVRQFARDAWGHYVEKNLKRIVPSTLATPETFDGIVEHFYRDILAGGSLEPGTKAGDKEAKVKMHINTARSTAKALLLDPKMLTPHEFYNRVNDPMCLELDSKFGKDIRGDQYDVFTKLTKEYENRFFQDMHDLNVMNPDDTVRVTEHGPEIADYVKKIYDNKMAYRTSDGSVYFDINAFEAAGYPYARLEPWNRGDKELQADGEGALSQKDESVKRSEADFALWKASRPGEPSWPSEWGQGRPGWHIECSAMASGKLGQQMDIHSGGIDLAFPHHDNELAQSEAFWADGSHRQWVNYFLHMGHLSIQGSKMSKSLKNFTTIREAIHVRKEWTSRSLRIVFLLGGWRDGIEISDDMVVECRSWEDRVDNFFLNAIENIKDAQATTEQKPVLQAILQDAEAKVRAALLDSFNTPVAMNVISSLINSYNSAKKSDLTELDHRNLGLFVTRMVNTFGLNGNEPANTETIGWKGIDISDDAKKYVYPLAKIRDQLRQAAIAKSITAEEVQAIVSTSPGVEEPPPSVRPAKPSAARALNDFSRNALEAASASESGDLNKQILALCDRVRDVDLWQLDIYLEDRENLPALVRPVTEGLKAARREREEKARQKEEAKKKRDQEAREKLQKGKLNPSEMFKPPHSDEYSAWDPDGVPTTAKDGSALTASRVKKLKKEWDNQRKAHEKYLAATQKGSAGQS</sequence>
<evidence type="ECO:0000256" key="3">
    <source>
        <dbReference type="ARBA" id="ARBA00022598"/>
    </source>
</evidence>
<dbReference type="GO" id="GO:0006423">
    <property type="term" value="P:cysteinyl-tRNA aminoacylation"/>
    <property type="evidence" value="ECO:0007669"/>
    <property type="project" value="InterPro"/>
</dbReference>
<feature type="region of interest" description="Disordered" evidence="11">
    <location>
        <begin position="9"/>
        <end position="33"/>
    </location>
</feature>
<keyword evidence="8" id="KW-0648">Protein biosynthesis</keyword>
<dbReference type="SUPFAM" id="SSF47323">
    <property type="entry name" value="Anticodon-binding domain of a subclass of class I aminoacyl-tRNA synthetases"/>
    <property type="match status" value="1"/>
</dbReference>
<evidence type="ECO:0000256" key="1">
    <source>
        <dbReference type="ARBA" id="ARBA00001947"/>
    </source>
</evidence>
<proteinExistence type="inferred from homology"/>
<dbReference type="GO" id="GO:0046872">
    <property type="term" value="F:metal ion binding"/>
    <property type="evidence" value="ECO:0007669"/>
    <property type="project" value="UniProtKB-KW"/>
</dbReference>
<dbReference type="CDD" id="cd00672">
    <property type="entry name" value="CysRS_core"/>
    <property type="match status" value="1"/>
</dbReference>
<gene>
    <name evidence="13" type="ORF">EDD36DRAFT_12216</name>
</gene>
<evidence type="ECO:0000256" key="11">
    <source>
        <dbReference type="SAM" id="MobiDB-lite"/>
    </source>
</evidence>
<dbReference type="InterPro" id="IPR032678">
    <property type="entry name" value="tRNA-synt_1_cat_dom"/>
</dbReference>